<evidence type="ECO:0000259" key="2">
    <source>
        <dbReference type="PROSITE" id="PS50965"/>
    </source>
</evidence>
<gene>
    <name evidence="3" type="ORF">NP064_14965</name>
</gene>
<dbReference type="Pfam" id="PF08378">
    <property type="entry name" value="NERD"/>
    <property type="match status" value="1"/>
</dbReference>
<sequence>MGEFETREWRRHGKDRTYVIDTASGMQIGYRDNSSGALVPSDSSTAGALGRWAECASGASVIPEPRIESCSLPLPVDPGASDSGGSTRLSDEDLSGRRAGSAARARALEELEARKARSGRFRTWLGRIFDVRTDERAWRIGADAEETIGRELERLTRHGWKVLHSVPVGLGGSDIDHVLIGPPGVFTVNSKHHPGASVWVVPRQVRVNNQPVPYLRNSRHEAARAARLLSAASGVAVTATAVLVFRLGSGALRIREQPGDVLVYRATRAYKPLRKLPSRLTPEQVDRIYDAARWRSTWQPR</sequence>
<feature type="region of interest" description="Disordered" evidence="1">
    <location>
        <begin position="70"/>
        <end position="101"/>
    </location>
</feature>
<keyword evidence="4" id="KW-1185">Reference proteome</keyword>
<accession>A0ABY5L063</accession>
<organism evidence="3 4">
    <name type="scientific">Cellulomonas chengniuliangii</name>
    <dbReference type="NCBI Taxonomy" id="2968084"/>
    <lineage>
        <taxon>Bacteria</taxon>
        <taxon>Bacillati</taxon>
        <taxon>Actinomycetota</taxon>
        <taxon>Actinomycetes</taxon>
        <taxon>Micrococcales</taxon>
        <taxon>Cellulomonadaceae</taxon>
        <taxon>Cellulomonas</taxon>
    </lineage>
</organism>
<protein>
    <submittedName>
        <fullName evidence="3">NERD domain-containing protein</fullName>
    </submittedName>
</protein>
<dbReference type="InterPro" id="IPR011528">
    <property type="entry name" value="NERD"/>
</dbReference>
<reference evidence="3 4" key="1">
    <citation type="submission" date="2022-07" db="EMBL/GenBank/DDBJ databases">
        <title>Novel species in genus cellulomonas.</title>
        <authorList>
            <person name="Ye L."/>
        </authorList>
    </citation>
    <scope>NUCLEOTIDE SEQUENCE [LARGE SCALE GENOMIC DNA]</scope>
    <source>
        <strain evidence="4">zg-Y338</strain>
    </source>
</reference>
<proteinExistence type="predicted"/>
<dbReference type="RefSeq" id="WP_227570061.1">
    <property type="nucleotide sequence ID" value="NZ_CP101988.1"/>
</dbReference>
<dbReference type="Proteomes" id="UP001316189">
    <property type="component" value="Chromosome"/>
</dbReference>
<name>A0ABY5L063_9CELL</name>
<dbReference type="PROSITE" id="PS50965">
    <property type="entry name" value="NERD"/>
    <property type="match status" value="1"/>
</dbReference>
<evidence type="ECO:0000313" key="4">
    <source>
        <dbReference type="Proteomes" id="UP001316189"/>
    </source>
</evidence>
<evidence type="ECO:0000256" key="1">
    <source>
        <dbReference type="SAM" id="MobiDB-lite"/>
    </source>
</evidence>
<evidence type="ECO:0000313" key="3">
    <source>
        <dbReference type="EMBL" id="UUI75056.1"/>
    </source>
</evidence>
<dbReference type="EMBL" id="CP101988">
    <property type="protein sequence ID" value="UUI75056.1"/>
    <property type="molecule type" value="Genomic_DNA"/>
</dbReference>
<feature type="domain" description="NERD" evidence="2">
    <location>
        <begin position="140"/>
        <end position="252"/>
    </location>
</feature>